<gene>
    <name evidence="3" type="ORF">LSH36_781g00010</name>
</gene>
<evidence type="ECO:0000256" key="2">
    <source>
        <dbReference type="SAM" id="SignalP"/>
    </source>
</evidence>
<keyword evidence="4" id="KW-1185">Reference proteome</keyword>
<sequence length="258" mass="28818">MQLIWYLVLLVAVSMGSSAAAGRSAKNLHKKVCPSRQFMKEMDFNKGLLEDRDFAMDIEHLCDAEMPASPDSERGHQKRRLLKNIEQLLRLNITHQLAESEPHLRRSCRIDAFPATALRKVHKCFGLTTFPKLPKSAKRLKKDEAGSGNQDVVAVPDLVVQSLGRHSRVHEGTKPASVERAAVGTTREHRARALDDRRGGHPVRKGHPGRGYGVGMRRSQTSTVQCLPRHTSRRREGDGRLPKADAVPQNRGRHDDGT</sequence>
<feature type="signal peptide" evidence="2">
    <location>
        <begin position="1"/>
        <end position="19"/>
    </location>
</feature>
<dbReference type="AlphaFoldDB" id="A0AAD9J190"/>
<comment type="caution">
    <text evidence="3">The sequence shown here is derived from an EMBL/GenBank/DDBJ whole genome shotgun (WGS) entry which is preliminary data.</text>
</comment>
<proteinExistence type="predicted"/>
<protein>
    <submittedName>
        <fullName evidence="3">Uncharacterized protein</fullName>
    </submittedName>
</protein>
<evidence type="ECO:0000313" key="4">
    <source>
        <dbReference type="Proteomes" id="UP001208570"/>
    </source>
</evidence>
<organism evidence="3 4">
    <name type="scientific">Paralvinella palmiformis</name>
    <dbReference type="NCBI Taxonomy" id="53620"/>
    <lineage>
        <taxon>Eukaryota</taxon>
        <taxon>Metazoa</taxon>
        <taxon>Spiralia</taxon>
        <taxon>Lophotrochozoa</taxon>
        <taxon>Annelida</taxon>
        <taxon>Polychaeta</taxon>
        <taxon>Sedentaria</taxon>
        <taxon>Canalipalpata</taxon>
        <taxon>Terebellida</taxon>
        <taxon>Terebelliformia</taxon>
        <taxon>Alvinellidae</taxon>
        <taxon>Paralvinella</taxon>
    </lineage>
</organism>
<name>A0AAD9J190_9ANNE</name>
<keyword evidence="2" id="KW-0732">Signal</keyword>
<evidence type="ECO:0000313" key="3">
    <source>
        <dbReference type="EMBL" id="KAK2144148.1"/>
    </source>
</evidence>
<dbReference type="EMBL" id="JAODUP010000781">
    <property type="protein sequence ID" value="KAK2144148.1"/>
    <property type="molecule type" value="Genomic_DNA"/>
</dbReference>
<reference evidence="3" key="1">
    <citation type="journal article" date="2023" name="Mol. Biol. Evol.">
        <title>Third-Generation Sequencing Reveals the Adaptive Role of the Epigenome in Three Deep-Sea Polychaetes.</title>
        <authorList>
            <person name="Perez M."/>
            <person name="Aroh O."/>
            <person name="Sun Y."/>
            <person name="Lan Y."/>
            <person name="Juniper S.K."/>
            <person name="Young C.R."/>
            <person name="Angers B."/>
            <person name="Qian P.Y."/>
        </authorList>
    </citation>
    <scope>NUCLEOTIDE SEQUENCE</scope>
    <source>
        <strain evidence="3">P08H-3</strain>
    </source>
</reference>
<feature type="chain" id="PRO_5042007441" evidence="2">
    <location>
        <begin position="20"/>
        <end position="258"/>
    </location>
</feature>
<dbReference type="Proteomes" id="UP001208570">
    <property type="component" value="Unassembled WGS sequence"/>
</dbReference>
<accession>A0AAD9J190</accession>
<feature type="compositionally biased region" description="Basic and acidic residues" evidence="1">
    <location>
        <begin position="234"/>
        <end position="243"/>
    </location>
</feature>
<feature type="compositionally biased region" description="Basic and acidic residues" evidence="1">
    <location>
        <begin position="186"/>
        <end position="199"/>
    </location>
</feature>
<feature type="region of interest" description="Disordered" evidence="1">
    <location>
        <begin position="165"/>
        <end position="258"/>
    </location>
</feature>
<evidence type="ECO:0000256" key="1">
    <source>
        <dbReference type="SAM" id="MobiDB-lite"/>
    </source>
</evidence>